<keyword evidence="2" id="KW-1185">Reference proteome</keyword>
<organism evidence="1 2">
    <name type="scientific">Pyropia yezoensis</name>
    <name type="common">Susabi-nori</name>
    <name type="synonym">Porphyra yezoensis</name>
    <dbReference type="NCBI Taxonomy" id="2788"/>
    <lineage>
        <taxon>Eukaryota</taxon>
        <taxon>Rhodophyta</taxon>
        <taxon>Bangiophyceae</taxon>
        <taxon>Bangiales</taxon>
        <taxon>Bangiaceae</taxon>
        <taxon>Pyropia</taxon>
    </lineage>
</organism>
<evidence type="ECO:0000313" key="1">
    <source>
        <dbReference type="EMBL" id="KAK1859769.1"/>
    </source>
</evidence>
<accession>A0ACC3BP89</accession>
<sequence length="225" mass="23270">MVGVRLTPPPLLARCGRFRPLTLRGGATAPVGVPPRHLPTPLVRPTAAPPRLKVDGVPVGPMLLLLRRAAGDPTPTPCGATTAAVAVVTRPTRTPPKPRLLPPLMGGLERPPRTPLTAPAATNGRRRRVHITGVPRFLRSHLLREAIADATGLARRDIVDVDRFGELAAVTLLVSAAPSISPSVVALSAEGLLVSAPGAVPWGPSCLGAKRRSGLSAETAASTAL</sequence>
<reference evidence="1" key="1">
    <citation type="submission" date="2019-11" db="EMBL/GenBank/DDBJ databases">
        <title>Nori genome reveals adaptations in red seaweeds to the harsh intertidal environment.</title>
        <authorList>
            <person name="Wang D."/>
            <person name="Mao Y."/>
        </authorList>
    </citation>
    <scope>NUCLEOTIDE SEQUENCE</scope>
    <source>
        <tissue evidence="1">Gametophyte</tissue>
    </source>
</reference>
<dbReference type="EMBL" id="CM020618">
    <property type="protein sequence ID" value="KAK1859769.1"/>
    <property type="molecule type" value="Genomic_DNA"/>
</dbReference>
<dbReference type="Proteomes" id="UP000798662">
    <property type="component" value="Chromosome 1"/>
</dbReference>
<comment type="caution">
    <text evidence="1">The sequence shown here is derived from an EMBL/GenBank/DDBJ whole genome shotgun (WGS) entry which is preliminary data.</text>
</comment>
<protein>
    <submittedName>
        <fullName evidence="1">Uncharacterized protein</fullName>
    </submittedName>
</protein>
<name>A0ACC3BP89_PYRYE</name>
<proteinExistence type="predicted"/>
<gene>
    <name evidence="1" type="ORF">I4F81_002363</name>
</gene>
<evidence type="ECO:0000313" key="2">
    <source>
        <dbReference type="Proteomes" id="UP000798662"/>
    </source>
</evidence>